<organism evidence="5 6">
    <name type="scientific">Novosphingobium bradum</name>
    <dbReference type="NCBI Taxonomy" id="1737444"/>
    <lineage>
        <taxon>Bacteria</taxon>
        <taxon>Pseudomonadati</taxon>
        <taxon>Pseudomonadota</taxon>
        <taxon>Alphaproteobacteria</taxon>
        <taxon>Sphingomonadales</taxon>
        <taxon>Sphingomonadaceae</taxon>
        <taxon>Novosphingobium</taxon>
    </lineage>
</organism>
<comment type="caution">
    <text evidence="5">The sequence shown here is derived from an EMBL/GenBank/DDBJ whole genome shotgun (WGS) entry which is preliminary data.</text>
</comment>
<dbReference type="InterPro" id="IPR036291">
    <property type="entry name" value="NAD(P)-bd_dom_sf"/>
</dbReference>
<dbReference type="SUPFAM" id="SSF48179">
    <property type="entry name" value="6-phosphogluconate dehydrogenase C-terminal domain-like"/>
    <property type="match status" value="1"/>
</dbReference>
<feature type="domain" description="3-hydroxyisobutyrate dehydrogenase-like NAD-binding" evidence="4">
    <location>
        <begin position="161"/>
        <end position="259"/>
    </location>
</feature>
<evidence type="ECO:0000313" key="5">
    <source>
        <dbReference type="EMBL" id="MFC3172830.1"/>
    </source>
</evidence>
<dbReference type="PIRSF" id="PIRSF000103">
    <property type="entry name" value="HIBADH"/>
    <property type="match status" value="1"/>
</dbReference>
<reference evidence="6" key="1">
    <citation type="journal article" date="2019" name="Int. J. Syst. Evol. Microbiol.">
        <title>The Global Catalogue of Microorganisms (GCM) 10K type strain sequencing project: providing services to taxonomists for standard genome sequencing and annotation.</title>
        <authorList>
            <consortium name="The Broad Institute Genomics Platform"/>
            <consortium name="The Broad Institute Genome Sequencing Center for Infectious Disease"/>
            <person name="Wu L."/>
            <person name="Ma J."/>
        </authorList>
    </citation>
    <scope>NUCLEOTIDE SEQUENCE [LARGE SCALE GENOMIC DNA]</scope>
    <source>
        <strain evidence="6">KCTC 42984</strain>
    </source>
</reference>
<dbReference type="EC" id="1.1.-.-" evidence="5"/>
<dbReference type="Pfam" id="PF03446">
    <property type="entry name" value="NAD_binding_2"/>
    <property type="match status" value="1"/>
</dbReference>
<dbReference type="Gene3D" id="3.40.50.720">
    <property type="entry name" value="NAD(P)-binding Rossmann-like Domain"/>
    <property type="match status" value="1"/>
</dbReference>
<keyword evidence="6" id="KW-1185">Reference proteome</keyword>
<evidence type="ECO:0000256" key="2">
    <source>
        <dbReference type="ARBA" id="ARBA00023027"/>
    </source>
</evidence>
<evidence type="ECO:0000256" key="1">
    <source>
        <dbReference type="ARBA" id="ARBA00023002"/>
    </source>
</evidence>
<dbReference type="RefSeq" id="WP_379508225.1">
    <property type="nucleotide sequence ID" value="NZ_JBHRTQ010000001.1"/>
</dbReference>
<dbReference type="InterPro" id="IPR015815">
    <property type="entry name" value="HIBADH-related"/>
</dbReference>
<dbReference type="EMBL" id="JBHRTQ010000001">
    <property type="protein sequence ID" value="MFC3172830.1"/>
    <property type="molecule type" value="Genomic_DNA"/>
</dbReference>
<dbReference type="Proteomes" id="UP001595604">
    <property type="component" value="Unassembled WGS sequence"/>
</dbReference>
<proteinExistence type="predicted"/>
<gene>
    <name evidence="5" type="ORF">ACFOD9_01045</name>
</gene>
<dbReference type="InterPro" id="IPR013328">
    <property type="entry name" value="6PGD_dom2"/>
</dbReference>
<dbReference type="InterPro" id="IPR029154">
    <property type="entry name" value="HIBADH-like_NADP-bd"/>
</dbReference>
<dbReference type="SUPFAM" id="SSF51735">
    <property type="entry name" value="NAD(P)-binding Rossmann-fold domains"/>
    <property type="match status" value="1"/>
</dbReference>
<sequence length="262" mass="26819">MNIGWVGLGSIGTEMAKQALKAGHAVTVYGRGQGLEAITAAGAAVSQSYAEIAGGCDLLGLCVFKDAQLREVLLDGGALAAMKPGSVVVIHTTGSPALARELGERAPAGVAVIDATFSGGPANVIAGTLALMIGGEDAAIAKARPLIDLYADKLHHVGPLGHGQMLKLVNNLLFAANVQNAVEAMRMVEAQGLDVARSARILQDCSGGSYASALLQHMSVDRLLTATRGYMEKDVAAAMASARDTGLDTSAFAATEAYFRPS</sequence>
<protein>
    <submittedName>
        <fullName evidence="5">NAD(P)-dependent oxidoreductase</fullName>
        <ecNumber evidence="5">1.1.-.-</ecNumber>
    </submittedName>
</protein>
<keyword evidence="2" id="KW-0520">NAD</keyword>
<dbReference type="InterPro" id="IPR006115">
    <property type="entry name" value="6PGDH_NADP-bd"/>
</dbReference>
<keyword evidence="1 5" id="KW-0560">Oxidoreductase</keyword>
<dbReference type="InterPro" id="IPR008927">
    <property type="entry name" value="6-PGluconate_DH-like_C_sf"/>
</dbReference>
<dbReference type="GO" id="GO:0016491">
    <property type="term" value="F:oxidoreductase activity"/>
    <property type="evidence" value="ECO:0007669"/>
    <property type="project" value="UniProtKB-KW"/>
</dbReference>
<name>A0ABV7IJG1_9SPHN</name>
<evidence type="ECO:0000259" key="4">
    <source>
        <dbReference type="Pfam" id="PF14833"/>
    </source>
</evidence>
<dbReference type="Gene3D" id="1.10.1040.10">
    <property type="entry name" value="N-(1-d-carboxylethyl)-l-norvaline Dehydrogenase, domain 2"/>
    <property type="match status" value="1"/>
</dbReference>
<evidence type="ECO:0000259" key="3">
    <source>
        <dbReference type="Pfam" id="PF03446"/>
    </source>
</evidence>
<feature type="domain" description="6-phosphogluconate dehydrogenase NADP-binding" evidence="3">
    <location>
        <begin position="2"/>
        <end position="158"/>
    </location>
</feature>
<dbReference type="Pfam" id="PF14833">
    <property type="entry name" value="NAD_binding_11"/>
    <property type="match status" value="1"/>
</dbReference>
<evidence type="ECO:0000313" key="6">
    <source>
        <dbReference type="Proteomes" id="UP001595604"/>
    </source>
</evidence>
<dbReference type="PANTHER" id="PTHR43060:SF15">
    <property type="entry name" value="3-HYDROXYISOBUTYRATE DEHYDROGENASE-LIKE 1, MITOCHONDRIAL-RELATED"/>
    <property type="match status" value="1"/>
</dbReference>
<dbReference type="PANTHER" id="PTHR43060">
    <property type="entry name" value="3-HYDROXYISOBUTYRATE DEHYDROGENASE-LIKE 1, MITOCHONDRIAL-RELATED"/>
    <property type="match status" value="1"/>
</dbReference>
<accession>A0ABV7IJG1</accession>